<reference evidence="3" key="1">
    <citation type="submission" date="2019-03" db="EMBL/GenBank/DDBJ databases">
        <authorList>
            <person name="Mank J."/>
            <person name="Almeida P."/>
        </authorList>
    </citation>
    <scope>NUCLEOTIDE SEQUENCE</scope>
    <source>
        <strain evidence="3">78183</strain>
    </source>
</reference>
<comment type="similarity">
    <text evidence="1">Belongs to the ARG7 family.</text>
</comment>
<sequence>MINPLKLVKFAEKWQKLAALERKRISIPGSGGNENTNNNERSPMADQRRFELPISYLSNNIYRELLAMSEEESGLPKNAPVTLLCDAMFMEYAATLMQKNAEKVMEKALLMSIGGSSRCSSFFHYLLQEKGVSK</sequence>
<dbReference type="PANTHER" id="PTHR31175:SF122">
    <property type="entry name" value="AUXIN-RESPONSIVE PROTEIN SAUR64-LIKE"/>
    <property type="match status" value="1"/>
</dbReference>
<evidence type="ECO:0000256" key="1">
    <source>
        <dbReference type="ARBA" id="ARBA00006974"/>
    </source>
</evidence>
<evidence type="ECO:0008006" key="4">
    <source>
        <dbReference type="Google" id="ProtNLM"/>
    </source>
</evidence>
<evidence type="ECO:0000313" key="3">
    <source>
        <dbReference type="EMBL" id="VFU41393.1"/>
    </source>
</evidence>
<accession>A0A6N2LKR6</accession>
<gene>
    <name evidence="3" type="ORF">SVIM_LOCUS243287</name>
</gene>
<protein>
    <recommendedName>
        <fullName evidence="4">Auxin-responsive protein</fullName>
    </recommendedName>
</protein>
<name>A0A6N2LKR6_SALVM</name>
<dbReference type="AlphaFoldDB" id="A0A6N2LKR6"/>
<dbReference type="EMBL" id="CAADRP010001563">
    <property type="protein sequence ID" value="VFU41393.1"/>
    <property type="molecule type" value="Genomic_DNA"/>
</dbReference>
<dbReference type="GO" id="GO:0009733">
    <property type="term" value="P:response to auxin"/>
    <property type="evidence" value="ECO:0007669"/>
    <property type="project" value="InterPro"/>
</dbReference>
<organism evidence="3">
    <name type="scientific">Salix viminalis</name>
    <name type="common">Common osier</name>
    <name type="synonym">Basket willow</name>
    <dbReference type="NCBI Taxonomy" id="40686"/>
    <lineage>
        <taxon>Eukaryota</taxon>
        <taxon>Viridiplantae</taxon>
        <taxon>Streptophyta</taxon>
        <taxon>Embryophyta</taxon>
        <taxon>Tracheophyta</taxon>
        <taxon>Spermatophyta</taxon>
        <taxon>Magnoliopsida</taxon>
        <taxon>eudicotyledons</taxon>
        <taxon>Gunneridae</taxon>
        <taxon>Pentapetalae</taxon>
        <taxon>rosids</taxon>
        <taxon>fabids</taxon>
        <taxon>Malpighiales</taxon>
        <taxon>Salicaceae</taxon>
        <taxon>Saliceae</taxon>
        <taxon>Salix</taxon>
    </lineage>
</organism>
<proteinExistence type="inferred from homology"/>
<dbReference type="PANTHER" id="PTHR31175">
    <property type="entry name" value="AUXIN-RESPONSIVE FAMILY PROTEIN"/>
    <property type="match status" value="1"/>
</dbReference>
<feature type="region of interest" description="Disordered" evidence="2">
    <location>
        <begin position="26"/>
        <end position="45"/>
    </location>
</feature>
<dbReference type="Pfam" id="PF02519">
    <property type="entry name" value="Auxin_inducible"/>
    <property type="match status" value="1"/>
</dbReference>
<dbReference type="InterPro" id="IPR003676">
    <property type="entry name" value="SAUR_fam"/>
</dbReference>
<evidence type="ECO:0000256" key="2">
    <source>
        <dbReference type="SAM" id="MobiDB-lite"/>
    </source>
</evidence>